<evidence type="ECO:0000259" key="5">
    <source>
        <dbReference type="Pfam" id="PF17177"/>
    </source>
</evidence>
<feature type="repeat" description="PPR" evidence="3">
    <location>
        <begin position="384"/>
        <end position="418"/>
    </location>
</feature>
<comment type="similarity">
    <text evidence="1">Belongs to the PPR family. P subfamily.</text>
</comment>
<proteinExistence type="inferred from homology"/>
<dbReference type="PROSITE" id="PS51375">
    <property type="entry name" value="PPR"/>
    <property type="match status" value="8"/>
</dbReference>
<dbReference type="PANTHER" id="PTHR46128:SF329">
    <property type="entry name" value="MITOCHONDRIAL GROUP I INTRON SPLICING FACTOR DMR1"/>
    <property type="match status" value="1"/>
</dbReference>
<dbReference type="Proteomes" id="UP001497444">
    <property type="component" value="Chromosome 4"/>
</dbReference>
<evidence type="ECO:0000256" key="4">
    <source>
        <dbReference type="SAM" id="MobiDB-lite"/>
    </source>
</evidence>
<dbReference type="Gene3D" id="1.25.40.10">
    <property type="entry name" value="Tetratricopeptide repeat domain"/>
    <property type="match status" value="5"/>
</dbReference>
<dbReference type="NCBIfam" id="TIGR00756">
    <property type="entry name" value="PPR"/>
    <property type="match status" value="4"/>
</dbReference>
<feature type="repeat" description="PPR" evidence="3">
    <location>
        <begin position="524"/>
        <end position="558"/>
    </location>
</feature>
<evidence type="ECO:0000313" key="7">
    <source>
        <dbReference type="Proteomes" id="UP001497444"/>
    </source>
</evidence>
<dbReference type="Pfam" id="PF01535">
    <property type="entry name" value="PPR"/>
    <property type="match status" value="2"/>
</dbReference>
<organism evidence="6 7">
    <name type="scientific">Sphagnum jensenii</name>
    <dbReference type="NCBI Taxonomy" id="128206"/>
    <lineage>
        <taxon>Eukaryota</taxon>
        <taxon>Viridiplantae</taxon>
        <taxon>Streptophyta</taxon>
        <taxon>Embryophyta</taxon>
        <taxon>Bryophyta</taxon>
        <taxon>Sphagnophytina</taxon>
        <taxon>Sphagnopsida</taxon>
        <taxon>Sphagnales</taxon>
        <taxon>Sphagnaceae</taxon>
        <taxon>Sphagnum</taxon>
    </lineage>
</organism>
<dbReference type="InterPro" id="IPR033443">
    <property type="entry name" value="PROP1-like_PPR_dom"/>
</dbReference>
<sequence length="965" mass="105142">MKKLAALNGQFSSSTLNICLPQASSSSSSPLDVSCRRTVIKLLIPGAVIGRELLLVRNGVQNLYSLPLVKKKKKKRELHRVELPRSDMIGGGCCSCQTHDACISRLHSSGVAKVERKFALGLTRQENCTPRAADDVAIEESKPDGSGLASMRNSNEGSLRCPARDELERLRADAPPHIFEMAEKLIDNLSGYVSKIRVDSRKSQEMAWMKLLSSVQQLNVAKGVRPKLILQLLDLMYANGAQVNAFHICRAISVCVNEKAMSVAEEIMQRTKTMGNRAAINNAFVFAKLIQGYCSSNQRKEAFAMLAAMDAEGVIPDVVIYNTLLETEQSPEGVDFLLKEMKARAIQLNERTYSAAIRCYGRTGQLGAVRRLWQQLTKAEVSPSVFTFNSLLDAYASVGDIDSCKEIMTQMKLKGMPVIRDSYNTLLKAHARSRDADGAVGLLRTMQRQGIKPCIITYNTVMDACVRGRAMQRALSLAMELRLHHLKPDSTTFATMLRSAGLLRDADLVHKVLQDMETSQCPHDEITYRCAVYAFVHCGEGGSALEILERMNAAGLPPAMTVPEVLIKSVDAALLRECTAAAPTGRLQQFLADMAAAGLTPNRETGGAIVRKLAHSHGVHMALDVAGEFLRVGITSLGLHTWQSVIGASVAHAEQNPLLAAAEVSRILSSMEAEGISPDRMIYEAAISIYVRCGDGDQAIKLYERMQKANLATKLEGGKDPIERMLLDVMDAALVGALASGLGTSEEQGGLLGSSKACSEQAPLTQTASIVQDLAEAGIRVKPGAVTSIIRRLCVDVSPQDHKSEVKVLLAIRKPMVGSQPPKEIEASAAQDRRVQRLERAMGLVEASDHLFGMQATSFVYGALMEACIRLQQVEQVEFLWQQMRSGGVTPDVGTWVLRIQALTTVGSIGVRTHNLLAEAANDQLELHPHLLRALLKGCYHVKDMASVAYLQRMLDTSARVQPSP</sequence>
<dbReference type="PANTHER" id="PTHR46128">
    <property type="entry name" value="MITOCHONDRIAL GROUP I INTRON SPLICING FACTOR CCM1"/>
    <property type="match status" value="1"/>
</dbReference>
<reference evidence="6" key="1">
    <citation type="submission" date="2024-02" db="EMBL/GenBank/DDBJ databases">
        <authorList>
            <consortium name="ELIXIR-Norway"/>
            <consortium name="Elixir Norway"/>
        </authorList>
    </citation>
    <scope>NUCLEOTIDE SEQUENCE</scope>
</reference>
<accession>A0ABP0X3A9</accession>
<feature type="domain" description="PROP1-like PPR" evidence="5">
    <location>
        <begin position="422"/>
        <end position="593"/>
    </location>
</feature>
<dbReference type="InterPro" id="IPR002885">
    <property type="entry name" value="PPR_rpt"/>
</dbReference>
<feature type="repeat" description="PPR" evidence="3">
    <location>
        <begin position="679"/>
        <end position="713"/>
    </location>
</feature>
<evidence type="ECO:0000313" key="6">
    <source>
        <dbReference type="EMBL" id="CAK9272338.1"/>
    </source>
</evidence>
<evidence type="ECO:0000256" key="1">
    <source>
        <dbReference type="ARBA" id="ARBA00007626"/>
    </source>
</evidence>
<feature type="repeat" description="PPR" evidence="3">
    <location>
        <begin position="349"/>
        <end position="383"/>
    </location>
</feature>
<gene>
    <name evidence="6" type="ORF">CSSPJE1EN1_LOCUS17816</name>
</gene>
<feature type="repeat" description="PPR" evidence="3">
    <location>
        <begin position="454"/>
        <end position="488"/>
    </location>
</feature>
<dbReference type="Pfam" id="PF13812">
    <property type="entry name" value="PPR_3"/>
    <property type="match status" value="1"/>
</dbReference>
<feature type="repeat" description="PPR" evidence="3">
    <location>
        <begin position="419"/>
        <end position="453"/>
    </location>
</feature>
<dbReference type="InterPro" id="IPR050872">
    <property type="entry name" value="PPR_P_subfamily"/>
</dbReference>
<keyword evidence="2" id="KW-0677">Repeat</keyword>
<feature type="repeat" description="PPR" evidence="3">
    <location>
        <begin position="282"/>
        <end position="316"/>
    </location>
</feature>
<evidence type="ECO:0000256" key="3">
    <source>
        <dbReference type="PROSITE-ProRule" id="PRU00708"/>
    </source>
</evidence>
<keyword evidence="7" id="KW-1185">Reference proteome</keyword>
<feature type="repeat" description="PPR" evidence="3">
    <location>
        <begin position="857"/>
        <end position="891"/>
    </location>
</feature>
<dbReference type="EMBL" id="OZ020099">
    <property type="protein sequence ID" value="CAK9272338.1"/>
    <property type="molecule type" value="Genomic_DNA"/>
</dbReference>
<evidence type="ECO:0000256" key="2">
    <source>
        <dbReference type="ARBA" id="ARBA00022737"/>
    </source>
</evidence>
<feature type="region of interest" description="Disordered" evidence="4">
    <location>
        <begin position="139"/>
        <end position="159"/>
    </location>
</feature>
<dbReference type="Pfam" id="PF17177">
    <property type="entry name" value="PPR_long"/>
    <property type="match status" value="1"/>
</dbReference>
<name>A0ABP0X3A9_9BRYO</name>
<protein>
    <recommendedName>
        <fullName evidence="5">PROP1-like PPR domain-containing protein</fullName>
    </recommendedName>
</protein>
<dbReference type="InterPro" id="IPR011990">
    <property type="entry name" value="TPR-like_helical_dom_sf"/>
</dbReference>